<keyword evidence="3" id="KW-0171">Cobalt transport</keyword>
<dbReference type="EMBL" id="AONQ01000022">
    <property type="protein sequence ID" value="EME70121.1"/>
    <property type="molecule type" value="Genomic_DNA"/>
</dbReference>
<evidence type="ECO:0000256" key="6">
    <source>
        <dbReference type="ARBA" id="ARBA00022596"/>
    </source>
</evidence>
<dbReference type="GO" id="GO:0006824">
    <property type="term" value="P:cobalt ion transport"/>
    <property type="evidence" value="ECO:0007669"/>
    <property type="project" value="UniProtKB-KW"/>
</dbReference>
<evidence type="ECO:0000313" key="15">
    <source>
        <dbReference type="EMBL" id="EME70121.1"/>
    </source>
</evidence>
<feature type="transmembrane region" description="Helical" evidence="13">
    <location>
        <begin position="110"/>
        <end position="135"/>
    </location>
</feature>
<evidence type="ECO:0000256" key="10">
    <source>
        <dbReference type="ARBA" id="ARBA00023112"/>
    </source>
</evidence>
<keyword evidence="14" id="KW-0732">Signal</keyword>
<name>M2YAV7_9PROT</name>
<dbReference type="Pfam" id="PF03824">
    <property type="entry name" value="NicO"/>
    <property type="match status" value="1"/>
</dbReference>
<keyword evidence="16" id="KW-1185">Reference proteome</keyword>
<evidence type="ECO:0000256" key="3">
    <source>
        <dbReference type="ARBA" id="ARBA00022426"/>
    </source>
</evidence>
<evidence type="ECO:0000313" key="16">
    <source>
        <dbReference type="Proteomes" id="UP000011744"/>
    </source>
</evidence>
<evidence type="ECO:0000256" key="7">
    <source>
        <dbReference type="ARBA" id="ARBA00022692"/>
    </source>
</evidence>
<dbReference type="GO" id="GO:0046583">
    <property type="term" value="F:monoatomic cation efflux transmembrane transporter activity"/>
    <property type="evidence" value="ECO:0007669"/>
    <property type="project" value="TreeGrafter"/>
</dbReference>
<dbReference type="PATRIC" id="fig|1244869.3.peg.2012"/>
<gene>
    <name evidence="15" type="ORF">H261_09959</name>
</gene>
<dbReference type="AlphaFoldDB" id="M2YAV7"/>
<evidence type="ECO:0000256" key="1">
    <source>
        <dbReference type="ARBA" id="ARBA00002510"/>
    </source>
</evidence>
<evidence type="ECO:0000256" key="9">
    <source>
        <dbReference type="ARBA" id="ARBA00023065"/>
    </source>
</evidence>
<keyword evidence="4 13" id="KW-0813">Transport</keyword>
<feature type="transmembrane region" description="Helical" evidence="13">
    <location>
        <begin position="70"/>
        <end position="89"/>
    </location>
</feature>
<comment type="subcellular location">
    <subcellularLocation>
        <location evidence="2 13">Cell membrane</location>
        <topology evidence="2 13">Multi-pass membrane protein</topology>
    </subcellularLocation>
</comment>
<dbReference type="RefSeq" id="WP_008616940.1">
    <property type="nucleotide sequence ID" value="NZ_AONQ01000022.1"/>
</dbReference>
<sequence length="318" mass="32145">MRLILLVLSLLPASAWAALVPGGGAPAAGSDLPEPLRSIAAWGFALQRRLTGELREQLTVMKDTGSWEPAAAIILAAFLYGVFHAVGPGHGKVVIGGWFATRRARIVHGLAASLIAAMVQAGSAILAVGILAGVLSLAPRAVTAGAAWLELGSFAMIVAIGALMTWRTLTGKGCGHDHGHHEHADHHHDGTCCGHHHHHEAGAAGGKAERNALFAMAAAVGFRPCSGAILVLLFCFANGMILIGVLATLAMGIGVAVTVAAIGLGALGLNRLVERGFGGSSLGGRIRFALALAGSLSITVLGAALLIGTIVNGPTATG</sequence>
<evidence type="ECO:0000256" key="14">
    <source>
        <dbReference type="SAM" id="SignalP"/>
    </source>
</evidence>
<keyword evidence="11 13" id="KW-0472">Membrane</keyword>
<keyword evidence="6" id="KW-0533">Nickel</keyword>
<dbReference type="eggNOG" id="COG2215">
    <property type="taxonomic scope" value="Bacteria"/>
</dbReference>
<dbReference type="GO" id="GO:0015099">
    <property type="term" value="F:nickel cation transmembrane transporter activity"/>
    <property type="evidence" value="ECO:0007669"/>
    <property type="project" value="UniProtKB-UniRule"/>
</dbReference>
<evidence type="ECO:0000256" key="2">
    <source>
        <dbReference type="ARBA" id="ARBA00004651"/>
    </source>
</evidence>
<keyword evidence="10" id="KW-0921">Nickel transport</keyword>
<keyword evidence="12" id="KW-0170">Cobalt</keyword>
<accession>M2YAV7</accession>
<reference evidence="15 16" key="1">
    <citation type="journal article" date="2014" name="Genome Announc.">
        <title>Draft Genome Sequence of Magnetospirillum sp. Strain SO-1, a Freshwater Magnetotactic Bacterium Isolated from the Ol'khovka River, Russia.</title>
        <authorList>
            <person name="Grouzdev D.S."/>
            <person name="Dziuba M.V."/>
            <person name="Sukhacheva M.S."/>
            <person name="Mardanov A.V."/>
            <person name="Beletskiy A.V."/>
            <person name="Kuznetsov B.B."/>
            <person name="Skryabin K.G."/>
        </authorList>
    </citation>
    <scope>NUCLEOTIDE SEQUENCE [LARGE SCALE GENOMIC DNA]</scope>
    <source>
        <strain evidence="15 16">SO-1</strain>
    </source>
</reference>
<keyword evidence="8 13" id="KW-1133">Transmembrane helix</keyword>
<feature type="transmembrane region" description="Helical" evidence="13">
    <location>
        <begin position="240"/>
        <end position="267"/>
    </location>
</feature>
<dbReference type="OrthoDB" id="9812956at2"/>
<dbReference type="InterPro" id="IPR051224">
    <property type="entry name" value="NiCoT_RcnA"/>
</dbReference>
<organism evidence="15 16">
    <name type="scientific">Paramagnetospirillum caucaseum</name>
    <dbReference type="NCBI Taxonomy" id="1244869"/>
    <lineage>
        <taxon>Bacteria</taxon>
        <taxon>Pseudomonadati</taxon>
        <taxon>Pseudomonadota</taxon>
        <taxon>Alphaproteobacteria</taxon>
        <taxon>Rhodospirillales</taxon>
        <taxon>Magnetospirillaceae</taxon>
        <taxon>Paramagnetospirillum</taxon>
    </lineage>
</organism>
<comment type="similarity">
    <text evidence="13">Belongs to the NiCoT transporter (TC 2.A.52) family.</text>
</comment>
<feature type="transmembrane region" description="Helical" evidence="13">
    <location>
        <begin position="288"/>
        <end position="311"/>
    </location>
</feature>
<comment type="caution">
    <text evidence="15">The sequence shown here is derived from an EMBL/GenBank/DDBJ whole genome shotgun (WGS) entry which is preliminary data.</text>
</comment>
<comment type="function">
    <text evidence="1">Efflux system for nickel and cobalt.</text>
</comment>
<evidence type="ECO:0000256" key="4">
    <source>
        <dbReference type="ARBA" id="ARBA00022448"/>
    </source>
</evidence>
<feature type="chain" id="PRO_5004029286" description="Nickel/cobalt efflux system" evidence="14">
    <location>
        <begin position="18"/>
        <end position="318"/>
    </location>
</feature>
<dbReference type="Proteomes" id="UP000011744">
    <property type="component" value="Unassembled WGS sequence"/>
</dbReference>
<evidence type="ECO:0000256" key="11">
    <source>
        <dbReference type="ARBA" id="ARBA00023136"/>
    </source>
</evidence>
<dbReference type="GO" id="GO:0032025">
    <property type="term" value="P:response to cobalt ion"/>
    <property type="evidence" value="ECO:0007669"/>
    <property type="project" value="TreeGrafter"/>
</dbReference>
<protein>
    <recommendedName>
        <fullName evidence="13">Nickel/cobalt efflux system</fullName>
    </recommendedName>
</protein>
<evidence type="ECO:0000256" key="5">
    <source>
        <dbReference type="ARBA" id="ARBA00022475"/>
    </source>
</evidence>
<dbReference type="PANTHER" id="PTHR40659">
    <property type="entry name" value="NICKEL/COBALT EFFLUX SYSTEM RCNA"/>
    <property type="match status" value="1"/>
</dbReference>
<evidence type="ECO:0000256" key="13">
    <source>
        <dbReference type="RuleBase" id="RU362101"/>
    </source>
</evidence>
<evidence type="ECO:0000256" key="8">
    <source>
        <dbReference type="ARBA" id="ARBA00022989"/>
    </source>
</evidence>
<dbReference type="InterPro" id="IPR011541">
    <property type="entry name" value="Ni/Co_transpt_high_affinity"/>
</dbReference>
<keyword evidence="5" id="KW-1003">Cell membrane</keyword>
<dbReference type="GO" id="GO:0005886">
    <property type="term" value="C:plasma membrane"/>
    <property type="evidence" value="ECO:0007669"/>
    <property type="project" value="UniProtKB-SubCell"/>
</dbReference>
<proteinExistence type="inferred from homology"/>
<evidence type="ECO:0000256" key="12">
    <source>
        <dbReference type="ARBA" id="ARBA00023285"/>
    </source>
</evidence>
<keyword evidence="9" id="KW-0406">Ion transport</keyword>
<feature type="signal peptide" evidence="14">
    <location>
        <begin position="1"/>
        <end position="17"/>
    </location>
</feature>
<feature type="transmembrane region" description="Helical" evidence="13">
    <location>
        <begin position="212"/>
        <end position="234"/>
    </location>
</feature>
<dbReference type="GO" id="GO:0010045">
    <property type="term" value="P:response to nickel cation"/>
    <property type="evidence" value="ECO:0007669"/>
    <property type="project" value="TreeGrafter"/>
</dbReference>
<dbReference type="PANTHER" id="PTHR40659:SF1">
    <property type="entry name" value="NICKEL_COBALT EFFLUX SYSTEM RCNA"/>
    <property type="match status" value="1"/>
</dbReference>
<feature type="transmembrane region" description="Helical" evidence="13">
    <location>
        <begin position="147"/>
        <end position="166"/>
    </location>
</feature>
<dbReference type="STRING" id="1244869.H261_09959"/>
<keyword evidence="7 13" id="KW-0812">Transmembrane</keyword>